<dbReference type="Gene3D" id="3.30.420.10">
    <property type="entry name" value="Ribonuclease H-like superfamily/Ribonuclease H"/>
    <property type="match status" value="1"/>
</dbReference>
<dbReference type="AlphaFoldDB" id="A0AAE0RZ02"/>
<dbReference type="PROSITE" id="PS50994">
    <property type="entry name" value="INTEGRASE"/>
    <property type="match status" value="1"/>
</dbReference>
<dbReference type="GO" id="GO:0003676">
    <property type="term" value="F:nucleic acid binding"/>
    <property type="evidence" value="ECO:0007669"/>
    <property type="project" value="InterPro"/>
</dbReference>
<reference evidence="2" key="2">
    <citation type="journal article" date="2021" name="Genome Biol. Evol.">
        <title>Developing a high-quality reference genome for a parasitic bivalve with doubly uniparental inheritance (Bivalvia: Unionida).</title>
        <authorList>
            <person name="Smith C.H."/>
        </authorList>
    </citation>
    <scope>NUCLEOTIDE SEQUENCE</scope>
    <source>
        <strain evidence="2">CHS0354</strain>
        <tissue evidence="2">Mantle</tissue>
    </source>
</reference>
<protein>
    <recommendedName>
        <fullName evidence="1">Integrase catalytic domain-containing protein</fullName>
    </recommendedName>
</protein>
<sequence length="299" mass="34556">MAARCNMLSVLIKVGLDEFAGNFDKQKVSPDIVCFLSAPEVRQLGLSRKEEMIKLRMECIKYGANRLQMKTIKPGPPEFVIPKCILQNLTDDGFLISDIAKLLSVSESTVYHEKGVEERKNGCLQRRVYNVKGPNHLWHIDTNHTLIRWHMIIAGGIDGFSRLIVYLQCKDNNRAETIFQYFLTAVENFGIPQRVRSDKGLENVSVANYMIQQRGTGRGSMITGKSVHNQRIERLWRDVYLGVLVFYYNLFYFMEDEGILDPLNDIHIAALHSTFLPKINDKLDIWKEAWVRHRMRTVH</sequence>
<reference evidence="2" key="3">
    <citation type="submission" date="2023-05" db="EMBL/GenBank/DDBJ databases">
        <authorList>
            <person name="Smith C.H."/>
        </authorList>
    </citation>
    <scope>NUCLEOTIDE SEQUENCE</scope>
    <source>
        <strain evidence="2">CHS0354</strain>
        <tissue evidence="2">Mantle</tissue>
    </source>
</reference>
<dbReference type="SUPFAM" id="SSF53098">
    <property type="entry name" value="Ribonuclease H-like"/>
    <property type="match status" value="1"/>
</dbReference>
<dbReference type="Pfam" id="PF24764">
    <property type="entry name" value="rva_4"/>
    <property type="match status" value="1"/>
</dbReference>
<accession>A0AAE0RZ02</accession>
<dbReference type="InterPro" id="IPR036397">
    <property type="entry name" value="RNaseH_sf"/>
</dbReference>
<dbReference type="GO" id="GO:0015074">
    <property type="term" value="P:DNA integration"/>
    <property type="evidence" value="ECO:0007669"/>
    <property type="project" value="InterPro"/>
</dbReference>
<dbReference type="PANTHER" id="PTHR46791">
    <property type="entry name" value="EXPRESSED PROTEIN"/>
    <property type="match status" value="1"/>
</dbReference>
<evidence type="ECO:0000259" key="1">
    <source>
        <dbReference type="PROSITE" id="PS50994"/>
    </source>
</evidence>
<dbReference type="Proteomes" id="UP001195483">
    <property type="component" value="Unassembled WGS sequence"/>
</dbReference>
<proteinExistence type="predicted"/>
<dbReference type="InterPro" id="IPR058913">
    <property type="entry name" value="Integrase_dom_put"/>
</dbReference>
<feature type="domain" description="Integrase catalytic" evidence="1">
    <location>
        <begin position="130"/>
        <end position="235"/>
    </location>
</feature>
<organism evidence="2 3">
    <name type="scientific">Potamilus streckersoni</name>
    <dbReference type="NCBI Taxonomy" id="2493646"/>
    <lineage>
        <taxon>Eukaryota</taxon>
        <taxon>Metazoa</taxon>
        <taxon>Spiralia</taxon>
        <taxon>Lophotrochozoa</taxon>
        <taxon>Mollusca</taxon>
        <taxon>Bivalvia</taxon>
        <taxon>Autobranchia</taxon>
        <taxon>Heteroconchia</taxon>
        <taxon>Palaeoheterodonta</taxon>
        <taxon>Unionida</taxon>
        <taxon>Unionoidea</taxon>
        <taxon>Unionidae</taxon>
        <taxon>Ambleminae</taxon>
        <taxon>Lampsilini</taxon>
        <taxon>Potamilus</taxon>
    </lineage>
</organism>
<dbReference type="PANTHER" id="PTHR46791:SF5">
    <property type="entry name" value="CLR5 DOMAIN-CONTAINING PROTEIN-RELATED"/>
    <property type="match status" value="1"/>
</dbReference>
<dbReference type="InterPro" id="IPR012337">
    <property type="entry name" value="RNaseH-like_sf"/>
</dbReference>
<name>A0AAE0RZ02_9BIVA</name>
<keyword evidence="3" id="KW-1185">Reference proteome</keyword>
<evidence type="ECO:0000313" key="2">
    <source>
        <dbReference type="EMBL" id="KAK3582128.1"/>
    </source>
</evidence>
<dbReference type="InterPro" id="IPR001584">
    <property type="entry name" value="Integrase_cat-core"/>
</dbReference>
<comment type="caution">
    <text evidence="2">The sequence shown here is derived from an EMBL/GenBank/DDBJ whole genome shotgun (WGS) entry which is preliminary data.</text>
</comment>
<gene>
    <name evidence="2" type="ORF">CHS0354_017239</name>
</gene>
<dbReference type="EMBL" id="JAEAOA010001059">
    <property type="protein sequence ID" value="KAK3582128.1"/>
    <property type="molecule type" value="Genomic_DNA"/>
</dbReference>
<evidence type="ECO:0000313" key="3">
    <source>
        <dbReference type="Proteomes" id="UP001195483"/>
    </source>
</evidence>
<reference evidence="2" key="1">
    <citation type="journal article" date="2021" name="Genome Biol. Evol.">
        <title>A High-Quality Reference Genome for a Parasitic Bivalve with Doubly Uniparental Inheritance (Bivalvia: Unionida).</title>
        <authorList>
            <person name="Smith C.H."/>
        </authorList>
    </citation>
    <scope>NUCLEOTIDE SEQUENCE</scope>
    <source>
        <strain evidence="2">CHS0354</strain>
    </source>
</reference>